<keyword evidence="3" id="KW-0418">Kinase</keyword>
<dbReference type="RefSeq" id="WP_170865645.1">
    <property type="nucleotide sequence ID" value="NZ_FQYO01000004.1"/>
</dbReference>
<dbReference type="STRING" id="1447782.SAMN05444417_2645"/>
<evidence type="ECO:0000256" key="1">
    <source>
        <dbReference type="SAM" id="MobiDB-lite"/>
    </source>
</evidence>
<dbReference type="InterPro" id="IPR001206">
    <property type="entry name" value="Diacylglycerol_kinase_cat_dom"/>
</dbReference>
<gene>
    <name evidence="3" type="ORF">SAMN05444417_2645</name>
</gene>
<evidence type="ECO:0000259" key="2">
    <source>
        <dbReference type="PROSITE" id="PS50146"/>
    </source>
</evidence>
<dbReference type="SUPFAM" id="SSF111331">
    <property type="entry name" value="NAD kinase/diacylglycerol kinase-like"/>
    <property type="match status" value="1"/>
</dbReference>
<reference evidence="3 4" key="1">
    <citation type="submission" date="2016-11" db="EMBL/GenBank/DDBJ databases">
        <authorList>
            <person name="Jaros S."/>
            <person name="Januszkiewicz K."/>
            <person name="Wedrychowicz H."/>
        </authorList>
    </citation>
    <scope>NUCLEOTIDE SEQUENCE [LARGE SCALE GENOMIC DNA]</scope>
    <source>
        <strain evidence="3 4">DSM 100565</strain>
    </source>
</reference>
<dbReference type="InterPro" id="IPR050187">
    <property type="entry name" value="Lipid_Phosphate_FormReg"/>
</dbReference>
<dbReference type="Gene3D" id="2.60.200.40">
    <property type="match status" value="1"/>
</dbReference>
<accession>A0A1M6G2M3</accession>
<dbReference type="PROSITE" id="PS50146">
    <property type="entry name" value="DAGK"/>
    <property type="match status" value="1"/>
</dbReference>
<organism evidence="3 4">
    <name type="scientific">Wenxinia saemankumensis</name>
    <dbReference type="NCBI Taxonomy" id="1447782"/>
    <lineage>
        <taxon>Bacteria</taxon>
        <taxon>Pseudomonadati</taxon>
        <taxon>Pseudomonadota</taxon>
        <taxon>Alphaproteobacteria</taxon>
        <taxon>Rhodobacterales</taxon>
        <taxon>Roseobacteraceae</taxon>
        <taxon>Wenxinia</taxon>
    </lineage>
</organism>
<keyword evidence="4" id="KW-1185">Reference proteome</keyword>
<keyword evidence="3" id="KW-0808">Transferase</keyword>
<dbReference type="PANTHER" id="PTHR12358">
    <property type="entry name" value="SPHINGOSINE KINASE"/>
    <property type="match status" value="1"/>
</dbReference>
<dbReference type="GO" id="GO:0005886">
    <property type="term" value="C:plasma membrane"/>
    <property type="evidence" value="ECO:0007669"/>
    <property type="project" value="TreeGrafter"/>
</dbReference>
<dbReference type="GO" id="GO:0004143">
    <property type="term" value="F:ATP-dependent diacylglycerol kinase activity"/>
    <property type="evidence" value="ECO:0007669"/>
    <property type="project" value="TreeGrafter"/>
</dbReference>
<sequence length="324" mass="35337">MSSAETKAGPGEGPHQPRTASRETRSIVVIRNSKSGRAEAQDAFVQAALDRLGPTARLVTFEPGTDPAGKARQAAEEGADIVIAAGGDGTIMGVANGLVGTDAAMGVLPAGTFNFYARGLGFPEDVEAAADANLNGSVACLSLGAVGDQIFLNNASIGVYPTILKNREEVYRSWGRSRLAAYWSVIKTFLRVQRPIRMTLTVDGVERRMVTPLLFVGRSVYQMEMFGLPGREAVERDELVAFVGTRGGRRGLFLQAWHLMRGTMREGRDFDVLTGREMIVRTRRKRVLVACDGEKFRMDSPIRFAMRDRCLNVIIPRTKDEEAA</sequence>
<dbReference type="PANTHER" id="PTHR12358:SF106">
    <property type="entry name" value="LIPID KINASE YEGS"/>
    <property type="match status" value="1"/>
</dbReference>
<proteinExistence type="predicted"/>
<evidence type="ECO:0000313" key="3">
    <source>
        <dbReference type="EMBL" id="SHJ04216.1"/>
    </source>
</evidence>
<dbReference type="Pfam" id="PF00781">
    <property type="entry name" value="DAGK_cat"/>
    <property type="match status" value="1"/>
</dbReference>
<dbReference type="SMART" id="SM00046">
    <property type="entry name" value="DAGKc"/>
    <property type="match status" value="1"/>
</dbReference>
<dbReference type="Proteomes" id="UP000184292">
    <property type="component" value="Unassembled WGS sequence"/>
</dbReference>
<dbReference type="EMBL" id="FQYO01000004">
    <property type="protein sequence ID" value="SHJ04216.1"/>
    <property type="molecule type" value="Genomic_DNA"/>
</dbReference>
<feature type="region of interest" description="Disordered" evidence="1">
    <location>
        <begin position="1"/>
        <end position="26"/>
    </location>
</feature>
<evidence type="ECO:0000313" key="4">
    <source>
        <dbReference type="Proteomes" id="UP000184292"/>
    </source>
</evidence>
<feature type="domain" description="DAGKc" evidence="2">
    <location>
        <begin position="22"/>
        <end position="150"/>
    </location>
</feature>
<dbReference type="AlphaFoldDB" id="A0A1M6G2M3"/>
<name>A0A1M6G2M3_9RHOB</name>
<dbReference type="InterPro" id="IPR017438">
    <property type="entry name" value="ATP-NAD_kinase_N"/>
</dbReference>
<dbReference type="Gene3D" id="3.40.50.10330">
    <property type="entry name" value="Probable inorganic polyphosphate/atp-NAD kinase, domain 1"/>
    <property type="match status" value="1"/>
</dbReference>
<protein>
    <submittedName>
        <fullName evidence="3">Diacylglycerol kinase family enzyme</fullName>
    </submittedName>
</protein>
<dbReference type="InterPro" id="IPR016064">
    <property type="entry name" value="NAD/diacylglycerol_kinase_sf"/>
</dbReference>